<dbReference type="WBParaSite" id="PS1159_v2.g20443.t1">
    <property type="protein sequence ID" value="PS1159_v2.g20443.t1"/>
    <property type="gene ID" value="PS1159_v2.g20443"/>
</dbReference>
<organism evidence="1 2">
    <name type="scientific">Panagrolaimus sp. PS1159</name>
    <dbReference type="NCBI Taxonomy" id="55785"/>
    <lineage>
        <taxon>Eukaryota</taxon>
        <taxon>Metazoa</taxon>
        <taxon>Ecdysozoa</taxon>
        <taxon>Nematoda</taxon>
        <taxon>Chromadorea</taxon>
        <taxon>Rhabditida</taxon>
        <taxon>Tylenchina</taxon>
        <taxon>Panagrolaimomorpha</taxon>
        <taxon>Panagrolaimoidea</taxon>
        <taxon>Panagrolaimidae</taxon>
        <taxon>Panagrolaimus</taxon>
    </lineage>
</organism>
<evidence type="ECO:0000313" key="2">
    <source>
        <dbReference type="WBParaSite" id="PS1159_v2.g20443.t1"/>
    </source>
</evidence>
<accession>A0AC35FUB0</accession>
<name>A0AC35FUB0_9BILA</name>
<dbReference type="Proteomes" id="UP000887580">
    <property type="component" value="Unplaced"/>
</dbReference>
<protein>
    <submittedName>
        <fullName evidence="2">Uncharacterized protein</fullName>
    </submittedName>
</protein>
<sequence>MLSLLSLLLASGTVLRADTEEWSPQTYPDPRTNHTLCNTWPNSTLCDPDHILTDQWRSEINDNIIRQIEKLKSANILYTENAPPECHENTTEGVQIYIEFGDKLAEEYGLSDQICKNYLLLIGVEAAKMAYTRTGSSLKLPEDLMFRIYNQSENVFKEKNYMEGLNKMIDEIGDQMMDPFKFETTTPIIIETEATTEEVTTEDPSFNISSSIDLIWTEVSTTQASVKQTVNNPWWMFVCLGIAIFSTVIVLIMILISKRHTFKTLQMQTVIPVPNTITKSNCPSDDNNSDRFATITIPRRRIDLETEINNEEEKQQKIEINDEEADVCSQVTVASSEEHNYRVTEAITNNNNNTTIKFTDSVSTKSREDLRSPQFSLPKSPACFKSLGPVQINADHLSTDIVISYLSSSSCESEAEPQLTSPKSPNVARII</sequence>
<evidence type="ECO:0000313" key="1">
    <source>
        <dbReference type="Proteomes" id="UP000887580"/>
    </source>
</evidence>
<proteinExistence type="predicted"/>
<reference evidence="2" key="1">
    <citation type="submission" date="2022-11" db="UniProtKB">
        <authorList>
            <consortium name="WormBaseParasite"/>
        </authorList>
    </citation>
    <scope>IDENTIFICATION</scope>
</reference>